<dbReference type="GO" id="GO:0051536">
    <property type="term" value="F:iron-sulfur cluster binding"/>
    <property type="evidence" value="ECO:0007669"/>
    <property type="project" value="UniProtKB-KW"/>
</dbReference>
<evidence type="ECO:0000256" key="5">
    <source>
        <dbReference type="ARBA" id="ARBA00022679"/>
    </source>
</evidence>
<comment type="cofactor">
    <cofactor evidence="1">
        <name>pyridoxal 5'-phosphate</name>
        <dbReference type="ChEBI" id="CHEBI:597326"/>
    </cofactor>
</comment>
<reference evidence="12" key="1">
    <citation type="submission" date="2021-02" db="EMBL/GenBank/DDBJ databases">
        <title>Thiocyanate and organic carbon inputs drive convergent selection for specific autotrophic Afipia and Thiobacillus strains within complex microbiomes.</title>
        <authorList>
            <person name="Huddy R.J."/>
            <person name="Sachdeva R."/>
            <person name="Kadzinga F."/>
            <person name="Kantor R.S."/>
            <person name="Harrison S.T.L."/>
            <person name="Banfield J.F."/>
        </authorList>
    </citation>
    <scope>NUCLEOTIDE SEQUENCE</scope>
    <source>
        <strain evidence="12">SCN18_10_11_15_R4_P_38_20</strain>
    </source>
</reference>
<sequence length="393" mass="42871">MKKALIYLDYNAAMPLRPSALKEMLEVLSLTGNPSSIHRFGHTLAMRIENARHKIATCLNSLPAEIIFTSGGTEANNLVLQSHYKNGYDILVSAVEHDSVLKSIENLEIIPVNSQGIICLENLETLLSNKTQPTLISVMLANNETGVIQPLNEIIAIAKRHKALVHTDAAQAVGRVPCNFKDLDVDFMTLSSLKVGGPAGVGALIAKEKLPLTPLLMGGGQERGKRAGTPNTAGICGFATAIIEASQEDWHPCQVLRDQLELSLQHLTPEAYIFGQKTSRLPNTMCISLPNNRSDKYVMMYDLEGIAISAGSACSSGKIKASHVLKAMKASEDYLNSAIRVSLGIQTTKEEIEAFCKIWQDMAMKFQSSPLTKNQNLHNSMIVRKETYVSADL</sequence>
<comment type="caution">
    <text evidence="12">The sequence shown here is derived from an EMBL/GenBank/DDBJ whole genome shotgun (WGS) entry which is preliminary data.</text>
</comment>
<organism evidence="12 13">
    <name type="scientific">Candidatus Paracaedimonas acanthamoebae</name>
    <dbReference type="NCBI Taxonomy" id="244581"/>
    <lineage>
        <taxon>Bacteria</taxon>
        <taxon>Pseudomonadati</taxon>
        <taxon>Pseudomonadota</taxon>
        <taxon>Alphaproteobacteria</taxon>
        <taxon>Holosporales</taxon>
        <taxon>Caedimonadaceae</taxon>
        <taxon>Candidatus Paracaedimonas</taxon>
    </lineage>
</organism>
<dbReference type="AlphaFoldDB" id="A0A8J7PHL7"/>
<dbReference type="PIRSF" id="PIRSF005572">
    <property type="entry name" value="NifS"/>
    <property type="match status" value="1"/>
</dbReference>
<evidence type="ECO:0000259" key="11">
    <source>
        <dbReference type="Pfam" id="PF00266"/>
    </source>
</evidence>
<evidence type="ECO:0000256" key="9">
    <source>
        <dbReference type="ARBA" id="ARBA00023014"/>
    </source>
</evidence>
<protein>
    <recommendedName>
        <fullName evidence="4">Cysteine desulfurase</fullName>
    </recommendedName>
</protein>
<name>A0A8J7PHL7_9PROT</name>
<dbReference type="InterPro" id="IPR015424">
    <property type="entry name" value="PyrdxlP-dep_Trfase"/>
</dbReference>
<dbReference type="GO" id="GO:0046872">
    <property type="term" value="F:metal ion binding"/>
    <property type="evidence" value="ECO:0007669"/>
    <property type="project" value="UniProtKB-KW"/>
</dbReference>
<evidence type="ECO:0000256" key="1">
    <source>
        <dbReference type="ARBA" id="ARBA00001933"/>
    </source>
</evidence>
<dbReference type="Gene3D" id="3.90.1150.10">
    <property type="entry name" value="Aspartate Aminotransferase, domain 1"/>
    <property type="match status" value="1"/>
</dbReference>
<dbReference type="InterPro" id="IPR015421">
    <property type="entry name" value="PyrdxlP-dep_Trfase_major"/>
</dbReference>
<dbReference type="Gene3D" id="3.40.640.10">
    <property type="entry name" value="Type I PLP-dependent aspartate aminotransferase-like (Major domain)"/>
    <property type="match status" value="1"/>
</dbReference>
<keyword evidence="9" id="KW-0411">Iron-sulfur</keyword>
<keyword evidence="7" id="KW-0663">Pyridoxal phosphate</keyword>
<evidence type="ECO:0000256" key="8">
    <source>
        <dbReference type="ARBA" id="ARBA00023004"/>
    </source>
</evidence>
<dbReference type="Pfam" id="PF00266">
    <property type="entry name" value="Aminotran_5"/>
    <property type="match status" value="1"/>
</dbReference>
<accession>A0A8J7PHL7</accession>
<dbReference type="PANTHER" id="PTHR11601:SF34">
    <property type="entry name" value="CYSTEINE DESULFURASE"/>
    <property type="match status" value="1"/>
</dbReference>
<evidence type="ECO:0000256" key="10">
    <source>
        <dbReference type="ARBA" id="ARBA00050776"/>
    </source>
</evidence>
<evidence type="ECO:0000256" key="3">
    <source>
        <dbReference type="ARBA" id="ARBA00006490"/>
    </source>
</evidence>
<proteinExistence type="inferred from homology"/>
<dbReference type="Gene3D" id="1.10.260.50">
    <property type="match status" value="1"/>
</dbReference>
<evidence type="ECO:0000256" key="7">
    <source>
        <dbReference type="ARBA" id="ARBA00022898"/>
    </source>
</evidence>
<feature type="domain" description="Aminotransferase class V" evidence="11">
    <location>
        <begin position="6"/>
        <end position="355"/>
    </location>
</feature>
<dbReference type="PANTHER" id="PTHR11601">
    <property type="entry name" value="CYSTEINE DESULFURYLASE FAMILY MEMBER"/>
    <property type="match status" value="1"/>
</dbReference>
<keyword evidence="5" id="KW-0808">Transferase</keyword>
<dbReference type="Proteomes" id="UP000664414">
    <property type="component" value="Unassembled WGS sequence"/>
</dbReference>
<dbReference type="InterPro" id="IPR016454">
    <property type="entry name" value="Cysteine_dSase"/>
</dbReference>
<dbReference type="GO" id="GO:0031071">
    <property type="term" value="F:cysteine desulfurase activity"/>
    <property type="evidence" value="ECO:0007669"/>
    <property type="project" value="UniProtKB-EC"/>
</dbReference>
<dbReference type="InterPro" id="IPR000192">
    <property type="entry name" value="Aminotrans_V_dom"/>
</dbReference>
<dbReference type="EMBL" id="JAFKGL010000012">
    <property type="protein sequence ID" value="MBN9412680.1"/>
    <property type="molecule type" value="Genomic_DNA"/>
</dbReference>
<comment type="catalytic activity">
    <reaction evidence="10">
        <text>(sulfur carrier)-H + L-cysteine = (sulfur carrier)-SH + L-alanine</text>
        <dbReference type="Rhea" id="RHEA:43892"/>
        <dbReference type="Rhea" id="RHEA-COMP:14737"/>
        <dbReference type="Rhea" id="RHEA-COMP:14739"/>
        <dbReference type="ChEBI" id="CHEBI:29917"/>
        <dbReference type="ChEBI" id="CHEBI:35235"/>
        <dbReference type="ChEBI" id="CHEBI:57972"/>
        <dbReference type="ChEBI" id="CHEBI:64428"/>
        <dbReference type="EC" id="2.8.1.7"/>
    </reaction>
</comment>
<keyword evidence="8" id="KW-0408">Iron</keyword>
<evidence type="ECO:0000256" key="6">
    <source>
        <dbReference type="ARBA" id="ARBA00022723"/>
    </source>
</evidence>
<comment type="function">
    <text evidence="2">Catalyzes the removal of elemental sulfur atoms from cysteine to produce alanine. Seems to participate in the biosynthesis of the nitrogenase metalloclusters by providing the inorganic sulfur required for the Fe-S core formation.</text>
</comment>
<evidence type="ECO:0000256" key="2">
    <source>
        <dbReference type="ARBA" id="ARBA00003120"/>
    </source>
</evidence>
<keyword evidence="6" id="KW-0479">Metal-binding</keyword>
<comment type="similarity">
    <text evidence="3">Belongs to the class-V pyridoxal-phosphate-dependent aminotransferase family. NifS/IscS subfamily.</text>
</comment>
<evidence type="ECO:0000313" key="13">
    <source>
        <dbReference type="Proteomes" id="UP000664414"/>
    </source>
</evidence>
<gene>
    <name evidence="12" type="ORF">J0H12_01975</name>
</gene>
<evidence type="ECO:0000313" key="12">
    <source>
        <dbReference type="EMBL" id="MBN9412680.1"/>
    </source>
</evidence>
<evidence type="ECO:0000256" key="4">
    <source>
        <dbReference type="ARBA" id="ARBA00013558"/>
    </source>
</evidence>
<dbReference type="SUPFAM" id="SSF53383">
    <property type="entry name" value="PLP-dependent transferases"/>
    <property type="match status" value="1"/>
</dbReference>
<dbReference type="InterPro" id="IPR015422">
    <property type="entry name" value="PyrdxlP-dep_Trfase_small"/>
</dbReference>